<proteinExistence type="predicted"/>
<gene>
    <name evidence="1" type="ORF">EH240_16025</name>
</gene>
<comment type="caution">
    <text evidence="1">The sequence shown here is derived from an EMBL/GenBank/DDBJ whole genome shotgun (WGS) entry which is preliminary data.</text>
</comment>
<evidence type="ECO:0000313" key="1">
    <source>
        <dbReference type="EMBL" id="RRI00868.1"/>
    </source>
</evidence>
<keyword evidence="2" id="KW-1185">Reference proteome</keyword>
<dbReference type="EMBL" id="RQXT01000018">
    <property type="protein sequence ID" value="RRI00868.1"/>
    <property type="molecule type" value="Genomic_DNA"/>
</dbReference>
<dbReference type="Proteomes" id="UP000273786">
    <property type="component" value="Unassembled WGS sequence"/>
</dbReference>
<organism evidence="1 2">
    <name type="scientific">Mesorhizobium tamadayense</name>
    <dbReference type="NCBI Taxonomy" id="425306"/>
    <lineage>
        <taxon>Bacteria</taxon>
        <taxon>Pseudomonadati</taxon>
        <taxon>Pseudomonadota</taxon>
        <taxon>Alphaproteobacteria</taxon>
        <taxon>Hyphomicrobiales</taxon>
        <taxon>Phyllobacteriaceae</taxon>
        <taxon>Mesorhizobium</taxon>
    </lineage>
</organism>
<sequence length="72" mass="7729">MDWPTFNVGAAPHLPAGVFSQYNDGEKGALMDDFANFQRGRKSAEVAASSFLPVTIRGEMPGRQMRGGADPT</sequence>
<evidence type="ECO:0000313" key="2">
    <source>
        <dbReference type="Proteomes" id="UP000273786"/>
    </source>
</evidence>
<reference evidence="1 2" key="1">
    <citation type="submission" date="2018-11" db="EMBL/GenBank/DDBJ databases">
        <title>the genome of Mesorhizobium tamadayense DSM 28320.</title>
        <authorList>
            <person name="Gao J."/>
        </authorList>
    </citation>
    <scope>NUCLEOTIDE SEQUENCE [LARGE SCALE GENOMIC DNA]</scope>
    <source>
        <strain evidence="1 2">DSM 28320</strain>
    </source>
</reference>
<accession>A0A3P3FQT2</accession>
<dbReference type="AlphaFoldDB" id="A0A3P3FQT2"/>
<protein>
    <submittedName>
        <fullName evidence="1">Uncharacterized protein</fullName>
    </submittedName>
</protein>
<name>A0A3P3FQT2_9HYPH</name>
<dbReference type="OrthoDB" id="8101056at2"/>